<evidence type="ECO:0000256" key="5">
    <source>
        <dbReference type="RuleBase" id="RU363032"/>
    </source>
</evidence>
<feature type="transmembrane region" description="Helical" evidence="5">
    <location>
        <begin position="175"/>
        <end position="195"/>
    </location>
</feature>
<dbReference type="PANTHER" id="PTHR43376">
    <property type="entry name" value="OLIGOPEPTIDE TRANSPORT SYSTEM PERMEASE PROTEIN"/>
    <property type="match status" value="1"/>
</dbReference>
<gene>
    <name evidence="7" type="ORF">FOE78_11945</name>
</gene>
<evidence type="ECO:0000313" key="8">
    <source>
        <dbReference type="Proteomes" id="UP000319263"/>
    </source>
</evidence>
<feature type="transmembrane region" description="Helical" evidence="5">
    <location>
        <begin position="220"/>
        <end position="242"/>
    </location>
</feature>
<feature type="transmembrane region" description="Helical" evidence="5">
    <location>
        <begin position="324"/>
        <end position="347"/>
    </location>
</feature>
<accession>A0A516PZC3</accession>
<keyword evidence="3 5" id="KW-1133">Transmembrane helix</keyword>
<keyword evidence="4 5" id="KW-0472">Membrane</keyword>
<dbReference type="Gene3D" id="1.10.3720.10">
    <property type="entry name" value="MetI-like"/>
    <property type="match status" value="1"/>
</dbReference>
<evidence type="ECO:0000256" key="3">
    <source>
        <dbReference type="ARBA" id="ARBA00022989"/>
    </source>
</evidence>
<dbReference type="GO" id="GO:0005886">
    <property type="term" value="C:plasma membrane"/>
    <property type="evidence" value="ECO:0007669"/>
    <property type="project" value="UniProtKB-SubCell"/>
</dbReference>
<feature type="transmembrane region" description="Helical" evidence="5">
    <location>
        <begin position="278"/>
        <end position="300"/>
    </location>
</feature>
<dbReference type="KEGG" id="mik:FOE78_11945"/>
<keyword evidence="8" id="KW-1185">Reference proteome</keyword>
<organism evidence="7 8">
    <name type="scientific">Microlunatus elymi</name>
    <dbReference type="NCBI Taxonomy" id="2596828"/>
    <lineage>
        <taxon>Bacteria</taxon>
        <taxon>Bacillati</taxon>
        <taxon>Actinomycetota</taxon>
        <taxon>Actinomycetes</taxon>
        <taxon>Propionibacteriales</taxon>
        <taxon>Propionibacteriaceae</taxon>
        <taxon>Microlunatus</taxon>
    </lineage>
</organism>
<comment type="similarity">
    <text evidence="5">Belongs to the binding-protein-dependent transport system permease family.</text>
</comment>
<proteinExistence type="inferred from homology"/>
<dbReference type="PROSITE" id="PS50928">
    <property type="entry name" value="ABC_TM1"/>
    <property type="match status" value="1"/>
</dbReference>
<dbReference type="Proteomes" id="UP000319263">
    <property type="component" value="Chromosome"/>
</dbReference>
<evidence type="ECO:0000256" key="2">
    <source>
        <dbReference type="ARBA" id="ARBA00022692"/>
    </source>
</evidence>
<evidence type="ECO:0000256" key="1">
    <source>
        <dbReference type="ARBA" id="ARBA00004141"/>
    </source>
</evidence>
<keyword evidence="2 5" id="KW-0812">Transmembrane</keyword>
<comment type="subcellular location">
    <subcellularLocation>
        <location evidence="5">Cell membrane</location>
        <topology evidence="5">Multi-pass membrane protein</topology>
    </subcellularLocation>
    <subcellularLocation>
        <location evidence="1">Membrane</location>
        <topology evidence="1">Multi-pass membrane protein</topology>
    </subcellularLocation>
</comment>
<dbReference type="EMBL" id="CP041692">
    <property type="protein sequence ID" value="QDP96520.1"/>
    <property type="molecule type" value="Genomic_DNA"/>
</dbReference>
<feature type="domain" description="ABC transmembrane type-1" evidence="6">
    <location>
        <begin position="128"/>
        <end position="347"/>
    </location>
</feature>
<evidence type="ECO:0000259" key="6">
    <source>
        <dbReference type="PROSITE" id="PS50928"/>
    </source>
</evidence>
<dbReference type="AlphaFoldDB" id="A0A516PZC3"/>
<dbReference type="CDD" id="cd06261">
    <property type="entry name" value="TM_PBP2"/>
    <property type="match status" value="1"/>
</dbReference>
<evidence type="ECO:0000256" key="4">
    <source>
        <dbReference type="ARBA" id="ARBA00023136"/>
    </source>
</evidence>
<feature type="transmembrane region" description="Helical" evidence="5">
    <location>
        <begin position="130"/>
        <end position="155"/>
    </location>
</feature>
<sequence>MTAVSAQVGSSAPRATTVPVLKRIWHNYVLRRILRAIFVIWVVATAVFFMVRLLPGNPVQVYINQQIAQYGVSYQDAAASAASYFSFDPQTPILVQYLNYMLGLLHGDMGMSIATRGVSVTHLIAEYLPWTLFSVGIGILIAIVVGLFLGMVMAYRRGGAIDHGVTAIGSFLHAIPNYLMAIIIVVIGGALLGLFDVGSMRGTVTPGIDPSYGLAWVQDIFYHASLPILTYVLTTVGTWALIMKSSTTQILGEDYVTVARARGLNDMWIRTNYVGRNAILPMVAQIATTAGFVVGGAIFVEQTFKYDGIGVTLYSALQTRDYTVLQGILLVLTATVVFANLIADLLYSVLDPRIRTDETGA</sequence>
<dbReference type="SUPFAM" id="SSF161098">
    <property type="entry name" value="MetI-like"/>
    <property type="match status" value="1"/>
</dbReference>
<name>A0A516PZC3_9ACTN</name>
<dbReference type="PANTHER" id="PTHR43376:SF1">
    <property type="entry name" value="OLIGOPEPTIDE TRANSPORT SYSTEM PERMEASE PROTEIN"/>
    <property type="match status" value="1"/>
</dbReference>
<dbReference type="OrthoDB" id="147688at2"/>
<dbReference type="InterPro" id="IPR000515">
    <property type="entry name" value="MetI-like"/>
</dbReference>
<protein>
    <submittedName>
        <fullName evidence="7">ABC transporter permease</fullName>
    </submittedName>
</protein>
<keyword evidence="5" id="KW-0813">Transport</keyword>
<dbReference type="InterPro" id="IPR035906">
    <property type="entry name" value="MetI-like_sf"/>
</dbReference>
<reference evidence="7 8" key="1">
    <citation type="submission" date="2019-07" db="EMBL/GenBank/DDBJ databases">
        <title>Microlunatus dokdonensis sp. nov. isolated from the rhizospheric soil of the wild plant Elymus tsukushiensis.</title>
        <authorList>
            <person name="Ghim S.-Y."/>
            <person name="Hwang Y.-J."/>
            <person name="Son J.-S."/>
            <person name="Shin J.-H."/>
        </authorList>
    </citation>
    <scope>NUCLEOTIDE SEQUENCE [LARGE SCALE GENOMIC DNA]</scope>
    <source>
        <strain evidence="7 8">KUDC0627</strain>
    </source>
</reference>
<evidence type="ECO:0000313" key="7">
    <source>
        <dbReference type="EMBL" id="QDP96520.1"/>
    </source>
</evidence>
<dbReference type="Pfam" id="PF00528">
    <property type="entry name" value="BPD_transp_1"/>
    <property type="match status" value="1"/>
</dbReference>
<feature type="transmembrane region" description="Helical" evidence="5">
    <location>
        <begin position="33"/>
        <end position="54"/>
    </location>
</feature>
<dbReference type="GO" id="GO:0055085">
    <property type="term" value="P:transmembrane transport"/>
    <property type="evidence" value="ECO:0007669"/>
    <property type="project" value="InterPro"/>
</dbReference>